<keyword evidence="2" id="KW-1185">Reference proteome</keyword>
<gene>
    <name evidence="1" type="ORF">AAEO56_14975</name>
</gene>
<name>A0ABU9I034_9FLAO</name>
<comment type="caution">
    <text evidence="1">The sequence shown here is derived from an EMBL/GenBank/DDBJ whole genome shotgun (WGS) entry which is preliminary data.</text>
</comment>
<organism evidence="1 2">
    <name type="scientific">Flavobacterium arundinis</name>
    <dbReference type="NCBI Taxonomy" id="3139143"/>
    <lineage>
        <taxon>Bacteria</taxon>
        <taxon>Pseudomonadati</taxon>
        <taxon>Bacteroidota</taxon>
        <taxon>Flavobacteriia</taxon>
        <taxon>Flavobacteriales</taxon>
        <taxon>Flavobacteriaceae</taxon>
        <taxon>Flavobacterium</taxon>
    </lineage>
</organism>
<dbReference type="RefSeq" id="WP_341697873.1">
    <property type="nucleotide sequence ID" value="NZ_JBBYHR010000009.1"/>
</dbReference>
<evidence type="ECO:0000313" key="1">
    <source>
        <dbReference type="EMBL" id="MEL1245576.1"/>
    </source>
</evidence>
<dbReference type="Proteomes" id="UP001464555">
    <property type="component" value="Unassembled WGS sequence"/>
</dbReference>
<dbReference type="EMBL" id="JBBYHR010000009">
    <property type="protein sequence ID" value="MEL1245576.1"/>
    <property type="molecule type" value="Genomic_DNA"/>
</dbReference>
<reference evidence="1 2" key="1">
    <citation type="submission" date="2024-04" db="EMBL/GenBank/DDBJ databases">
        <title>Flavobacterium sp. DGU11 16S ribosomal RNA gene Genome sequencing and assembly.</title>
        <authorList>
            <person name="Park S."/>
        </authorList>
    </citation>
    <scope>NUCLEOTIDE SEQUENCE [LARGE SCALE GENOMIC DNA]</scope>
    <source>
        <strain evidence="1 2">DGU11</strain>
    </source>
</reference>
<protein>
    <recommendedName>
        <fullName evidence="3">Addiction module component</fullName>
    </recommendedName>
</protein>
<evidence type="ECO:0008006" key="3">
    <source>
        <dbReference type="Google" id="ProtNLM"/>
    </source>
</evidence>
<accession>A0ABU9I034</accession>
<proteinExistence type="predicted"/>
<evidence type="ECO:0000313" key="2">
    <source>
        <dbReference type="Proteomes" id="UP001464555"/>
    </source>
</evidence>
<sequence length="74" mass="8756">MDLKSRKLNLIEYLLHVTDESIFNKIESFIKSDVDTEDPFNQEEMIARAQKANEDYEAGRVLTTEELEEEMKSW</sequence>